<dbReference type="GO" id="GO:0006265">
    <property type="term" value="P:DNA topological change"/>
    <property type="evidence" value="ECO:0007669"/>
    <property type="project" value="InterPro"/>
</dbReference>
<dbReference type="AlphaFoldDB" id="A0A3N0WZH9"/>
<accession>A0A3N0WZH9</accession>
<dbReference type="InterPro" id="IPR013500">
    <property type="entry name" value="TopoI_cat_euk"/>
</dbReference>
<proteinExistence type="predicted"/>
<dbReference type="InterPro" id="IPR049331">
    <property type="entry name" value="Top1B_N_bact"/>
</dbReference>
<evidence type="ECO:0000313" key="3">
    <source>
        <dbReference type="EMBL" id="ROI10472.1"/>
    </source>
</evidence>
<dbReference type="SUPFAM" id="SSF55869">
    <property type="entry name" value="DNA topoisomerase I domain"/>
    <property type="match status" value="1"/>
</dbReference>
<dbReference type="InterPro" id="IPR014711">
    <property type="entry name" value="TopoI_cat_a-hlx-sub_euk"/>
</dbReference>
<dbReference type="Proteomes" id="UP000270224">
    <property type="component" value="Unassembled WGS sequence"/>
</dbReference>
<protein>
    <submittedName>
        <fullName evidence="3">DNA topoisomerase IB</fullName>
    </submittedName>
</protein>
<reference evidence="4" key="2">
    <citation type="submission" date="2018-11" db="EMBL/GenBank/DDBJ databases">
        <title>Proposal to divide the Flavobacteriaceae and reorganize its genera based on Amino Acid Identity values calculated from whole genome sequences.</title>
        <authorList>
            <person name="Nicholson A.C."/>
            <person name="Gulvik C.A."/>
            <person name="Whitney A.M."/>
            <person name="Humrighouse B.W."/>
            <person name="Bell M."/>
            <person name="Holmens B."/>
            <person name="Steigerwalt A."/>
            <person name="Villarma A."/>
            <person name="Sheth M."/>
            <person name="Batra D."/>
            <person name="Pryor J."/>
            <person name="Bernardet J.-F."/>
            <person name="Hugo C."/>
            <person name="Kampfer P."/>
            <person name="Newman J."/>
            <person name="Mcquiston J.R."/>
        </authorList>
    </citation>
    <scope>NUCLEOTIDE SEQUENCE [LARGE SCALE GENOMIC DNA]</scope>
    <source>
        <strain evidence="4">H3056</strain>
    </source>
</reference>
<keyword evidence="3" id="KW-0413">Isomerase</keyword>
<gene>
    <name evidence="3" type="ORF">EGI11_00780</name>
</gene>
<dbReference type="EMBL" id="RJUG01000001">
    <property type="protein sequence ID" value="ROI10472.1"/>
    <property type="molecule type" value="Genomic_DNA"/>
</dbReference>
<dbReference type="Gene3D" id="3.30.66.10">
    <property type="entry name" value="DNA topoisomerase I domain"/>
    <property type="match status" value="1"/>
</dbReference>
<evidence type="ECO:0000259" key="2">
    <source>
        <dbReference type="Pfam" id="PF21338"/>
    </source>
</evidence>
<reference evidence="4" key="1">
    <citation type="submission" date="2018-11" db="EMBL/GenBank/DDBJ databases">
        <title>Proposal to divide the Flavobacteriaceae and reorganize its genera based on Amino Acid Identity values calculated from whole genome sequences.</title>
        <authorList>
            <person name="Nicholson A.C."/>
            <person name="Gulvik C.A."/>
            <person name="Whitney A.M."/>
            <person name="Humrighouse B.W."/>
            <person name="Bell M."/>
            <person name="Holmes B."/>
            <person name="Steigerwalt A."/>
            <person name="Villarma A."/>
            <person name="Sheth M."/>
            <person name="Batra D."/>
            <person name="Pryor J."/>
            <person name="Bernardet J.-F."/>
            <person name="Hugo C."/>
            <person name="Kampfer P."/>
            <person name="Newman J."/>
            <person name="Mcquiston J.R."/>
        </authorList>
    </citation>
    <scope>NUCLEOTIDE SEQUENCE [LARGE SCALE GENOMIC DNA]</scope>
    <source>
        <strain evidence="4">H3056</strain>
    </source>
</reference>
<dbReference type="InterPro" id="IPR011010">
    <property type="entry name" value="DNA_brk_join_enz"/>
</dbReference>
<dbReference type="GO" id="GO:0003917">
    <property type="term" value="F:DNA topoisomerase type I (single strand cut, ATP-independent) activity"/>
    <property type="evidence" value="ECO:0007669"/>
    <property type="project" value="InterPro"/>
</dbReference>
<dbReference type="Pfam" id="PF01028">
    <property type="entry name" value="Topoisom_I"/>
    <property type="match status" value="1"/>
</dbReference>
<comment type="caution">
    <text evidence="3">The sequence shown here is derived from an EMBL/GenBank/DDBJ whole genome shotgun (WGS) entry which is preliminary data.</text>
</comment>
<dbReference type="InterPro" id="IPR035447">
    <property type="entry name" value="DNA_topo_I_N_sf"/>
</dbReference>
<feature type="domain" description="DNA topoisomerase I catalytic core eukaryotic-type" evidence="1">
    <location>
        <begin position="117"/>
        <end position="333"/>
    </location>
</feature>
<evidence type="ECO:0000259" key="1">
    <source>
        <dbReference type="Pfam" id="PF01028"/>
    </source>
</evidence>
<dbReference type="OrthoDB" id="9778962at2"/>
<dbReference type="SUPFAM" id="SSF56349">
    <property type="entry name" value="DNA breaking-rejoining enzymes"/>
    <property type="match status" value="1"/>
</dbReference>
<feature type="domain" description="DNA topoisomerase IB N-terminal" evidence="2">
    <location>
        <begin position="55"/>
        <end position="101"/>
    </location>
</feature>
<dbReference type="GO" id="GO:0003677">
    <property type="term" value="F:DNA binding"/>
    <property type="evidence" value="ECO:0007669"/>
    <property type="project" value="InterPro"/>
</dbReference>
<organism evidence="3 4">
    <name type="scientific">Kaistella daneshvariae</name>
    <dbReference type="NCBI Taxonomy" id="2487074"/>
    <lineage>
        <taxon>Bacteria</taxon>
        <taxon>Pseudomonadati</taxon>
        <taxon>Bacteroidota</taxon>
        <taxon>Flavobacteriia</taxon>
        <taxon>Flavobacteriales</taxon>
        <taxon>Weeksellaceae</taxon>
        <taxon>Chryseobacterium group</taxon>
        <taxon>Kaistella</taxon>
    </lineage>
</organism>
<name>A0A3N0WZH9_9FLAO</name>
<dbReference type="RefSeq" id="WP_123264564.1">
    <property type="nucleotide sequence ID" value="NZ_RJUG01000001.1"/>
</dbReference>
<sequence length="374" mass="43026">MNADIPSVDLIAKISPAKIIKIMKDPVKSAKAVKLVYTNDGETLGISRRKRGKNFTYFLGDEKVKDKEELERIKKLAIPPAWEDVWICALENGHLQATGIDAKRRKQYRYHPVWNALRNHTKFYRMLQFGETLPTIRLQLEKDLSRRNLDKRKVLALVVSLMERTNIRIGNNIYEKLYGSFGLTTLKDKHVNITGQKIKFSFKGKKGIYHDIDLKNRKLAKAVKNCRDIPGKELFQYYDEDGKRHAIESGMVNEYIKEISGEDFTAKDFRTWSGTVNALIAFKEIETSADPEEKTTQKSKIKKAIELVACELGNTSTVCRKYYIHPLIINLYESDSIKKYLEELDDIEVDDGKSGLTKEEKIVMKILTTEKLSV</sequence>
<dbReference type="Gene3D" id="3.90.15.10">
    <property type="entry name" value="Topoisomerase I, Chain A, domain 3"/>
    <property type="match status" value="1"/>
</dbReference>
<dbReference type="PROSITE" id="PS52038">
    <property type="entry name" value="TOPO_IB_2"/>
    <property type="match status" value="1"/>
</dbReference>
<evidence type="ECO:0000313" key="4">
    <source>
        <dbReference type="Proteomes" id="UP000270224"/>
    </source>
</evidence>
<dbReference type="Pfam" id="PF21338">
    <property type="entry name" value="Top1B_N_bact"/>
    <property type="match status" value="1"/>
</dbReference>
<dbReference type="Gene3D" id="1.10.132.120">
    <property type="match status" value="1"/>
</dbReference>